<feature type="transmembrane region" description="Helical" evidence="1">
    <location>
        <begin position="37"/>
        <end position="64"/>
    </location>
</feature>
<organism evidence="2 4">
    <name type="scientific">Neomoorella thermoacetica</name>
    <name type="common">Clostridium thermoaceticum</name>
    <dbReference type="NCBI Taxonomy" id="1525"/>
    <lineage>
        <taxon>Bacteria</taxon>
        <taxon>Bacillati</taxon>
        <taxon>Bacillota</taxon>
        <taxon>Clostridia</taxon>
        <taxon>Neomoorellales</taxon>
        <taxon>Neomoorellaceae</taxon>
        <taxon>Neomoorella</taxon>
    </lineage>
</organism>
<keyword evidence="1" id="KW-0472">Membrane</keyword>
<protein>
    <submittedName>
        <fullName evidence="2">Uncharacterized protein</fullName>
    </submittedName>
</protein>
<dbReference type="AlphaFoldDB" id="A0AAC9HIZ2"/>
<evidence type="ECO:0000313" key="3">
    <source>
        <dbReference type="EMBL" id="TYL12721.1"/>
    </source>
</evidence>
<accession>A0AAC9HIZ2</accession>
<gene>
    <name evidence="2" type="ORF">Maut_02190</name>
    <name evidence="3" type="ORF">MTAT_19630</name>
</gene>
<keyword evidence="1" id="KW-0812">Transmembrane</keyword>
<reference evidence="2 4" key="1">
    <citation type="submission" date="2016-08" db="EMBL/GenBank/DDBJ databases">
        <title>Moorella thermoacetica DSM 103132.</title>
        <authorList>
            <person name="Jendresen C.B."/>
            <person name="Redl S.M."/>
            <person name="Jensen T.O."/>
            <person name="Nielsen A.T."/>
        </authorList>
    </citation>
    <scope>NUCLEOTIDE SEQUENCE [LARGE SCALE GENOMIC DNA]</scope>
    <source>
        <strain evidence="2 4">DSM 103132</strain>
    </source>
</reference>
<proteinExistence type="predicted"/>
<sequence length="65" mass="7268">MYEEDWPKHIPKSSDEDIQFLAELAKAYADITSIRRWVIAMVVASAGASLIAIVIMLSVAYQVLK</sequence>
<keyword evidence="5" id="KW-1185">Reference proteome</keyword>
<evidence type="ECO:0000313" key="4">
    <source>
        <dbReference type="Proteomes" id="UP000094598"/>
    </source>
</evidence>
<evidence type="ECO:0000256" key="1">
    <source>
        <dbReference type="SAM" id="Phobius"/>
    </source>
</evidence>
<reference evidence="3 5" key="2">
    <citation type="submission" date="2019-05" db="EMBL/GenBank/DDBJ databases">
        <title>Genome sequence of Moorella thermoacetica ATCC 33924.</title>
        <authorList>
            <person name="Poehlein A."/>
            <person name="Bengelsdorf F.R."/>
            <person name="Duerre P."/>
            <person name="Daniel R."/>
        </authorList>
    </citation>
    <scope>NUCLEOTIDE SEQUENCE [LARGE SCALE GENOMIC DNA]</scope>
    <source>
        <strain evidence="3 5">ATCC 33924</strain>
    </source>
</reference>
<dbReference type="Proteomes" id="UP000322283">
    <property type="component" value="Unassembled WGS sequence"/>
</dbReference>
<dbReference type="RefSeq" id="WP_148871555.1">
    <property type="nucleotide sequence ID" value="NZ_CP017019.1"/>
</dbReference>
<dbReference type="EMBL" id="VCDX01000006">
    <property type="protein sequence ID" value="TYL12721.1"/>
    <property type="molecule type" value="Genomic_DNA"/>
</dbReference>
<dbReference type="Proteomes" id="UP000094598">
    <property type="component" value="Chromosome"/>
</dbReference>
<evidence type="ECO:0000313" key="5">
    <source>
        <dbReference type="Proteomes" id="UP000322283"/>
    </source>
</evidence>
<evidence type="ECO:0000313" key="2">
    <source>
        <dbReference type="EMBL" id="AOQ24618.1"/>
    </source>
</evidence>
<keyword evidence="1" id="KW-1133">Transmembrane helix</keyword>
<name>A0AAC9HIZ2_NEOTH</name>
<dbReference type="EMBL" id="CP017019">
    <property type="protein sequence ID" value="AOQ24618.1"/>
    <property type="molecule type" value="Genomic_DNA"/>
</dbReference>